<name>A6JTG0_RAT</name>
<dbReference type="AlphaFoldDB" id="A6JTG0"/>
<proteinExistence type="predicted"/>
<reference evidence="1 2" key="1">
    <citation type="submission" date="2005-09" db="EMBL/GenBank/DDBJ databases">
        <authorList>
            <person name="Mural R.J."/>
            <person name="Li P.W."/>
            <person name="Adams M.D."/>
            <person name="Amanatides P.G."/>
            <person name="Baden-Tillson H."/>
            <person name="Barnstead M."/>
            <person name="Chin S.H."/>
            <person name="Dew I."/>
            <person name="Evans C.A."/>
            <person name="Ferriera S."/>
            <person name="Flanigan M."/>
            <person name="Fosler C."/>
            <person name="Glodek A."/>
            <person name="Gu Z."/>
            <person name="Holt R.A."/>
            <person name="Jennings D."/>
            <person name="Kraft C.L."/>
            <person name="Lu F."/>
            <person name="Nguyen T."/>
            <person name="Nusskern D.R."/>
            <person name="Pfannkoch C.M."/>
            <person name="Sitter C."/>
            <person name="Sutton G.G."/>
            <person name="Venter J.C."/>
            <person name="Wang Z."/>
            <person name="Woodage T."/>
            <person name="Zheng X.H."/>
            <person name="Zhong F."/>
        </authorList>
    </citation>
    <scope>NUCLEOTIDE SEQUENCE [LARGE SCALE GENOMIC DNA]</scope>
    <source>
        <strain>BN</strain>
        <strain evidence="2">Sprague-Dawley</strain>
    </source>
</reference>
<sequence>MHPCCRATLPWMPQGSGNSPEWVTDRPLLPTAICHLLAHSFQQLDRIDSLSEQVSFLEEQLGSCSCKKDL</sequence>
<evidence type="ECO:0000313" key="3">
    <source>
        <dbReference type="RGD" id="708507"/>
    </source>
</evidence>
<dbReference type="Proteomes" id="UP000234681">
    <property type="component" value="Chromosome 3"/>
</dbReference>
<evidence type="ECO:0000313" key="2">
    <source>
        <dbReference type="Proteomes" id="UP000234681"/>
    </source>
</evidence>
<protein>
    <submittedName>
        <fullName evidence="1">EGF-like domain 7, isoform CRA_f</fullName>
    </submittedName>
</protein>
<dbReference type="RGD" id="708507">
    <property type="gene designation" value="Egfl7"/>
</dbReference>
<evidence type="ECO:0000313" key="1">
    <source>
        <dbReference type="EMBL" id="EDL93489.1"/>
    </source>
</evidence>
<dbReference type="EMBL" id="CH474001">
    <property type="protein sequence ID" value="EDL93489.1"/>
    <property type="molecule type" value="Genomic_DNA"/>
</dbReference>
<organism evidence="1 2">
    <name type="scientific">Rattus norvegicus</name>
    <name type="common">Rat</name>
    <dbReference type="NCBI Taxonomy" id="10116"/>
    <lineage>
        <taxon>Eukaryota</taxon>
        <taxon>Metazoa</taxon>
        <taxon>Chordata</taxon>
        <taxon>Craniata</taxon>
        <taxon>Vertebrata</taxon>
        <taxon>Euteleostomi</taxon>
        <taxon>Mammalia</taxon>
        <taxon>Eutheria</taxon>
        <taxon>Euarchontoglires</taxon>
        <taxon>Glires</taxon>
        <taxon>Rodentia</taxon>
        <taxon>Myomorpha</taxon>
        <taxon>Muroidea</taxon>
        <taxon>Muridae</taxon>
        <taxon>Murinae</taxon>
        <taxon>Rattus</taxon>
    </lineage>
</organism>
<gene>
    <name evidence="1 3" type="primary">Egfl7</name>
    <name evidence="1" type="ORF">rCG_45603</name>
</gene>
<accession>A6JTG0</accession>